<dbReference type="Pfam" id="PF00665">
    <property type="entry name" value="rve"/>
    <property type="match status" value="1"/>
</dbReference>
<accession>A0A0B7NMI7</accession>
<dbReference type="CDD" id="cd01647">
    <property type="entry name" value="RT_LTR"/>
    <property type="match status" value="1"/>
</dbReference>
<dbReference type="InterPro" id="IPR043502">
    <property type="entry name" value="DNA/RNA_pol_sf"/>
</dbReference>
<feature type="domain" description="Reverse transcriptase" evidence="2">
    <location>
        <begin position="25"/>
        <end position="204"/>
    </location>
</feature>
<evidence type="ECO:0000259" key="2">
    <source>
        <dbReference type="PROSITE" id="PS50878"/>
    </source>
</evidence>
<proteinExistence type="predicted"/>
<dbReference type="InterPro" id="IPR012337">
    <property type="entry name" value="RNaseH-like_sf"/>
</dbReference>
<dbReference type="InterPro" id="IPR001584">
    <property type="entry name" value="Integrase_cat-core"/>
</dbReference>
<protein>
    <recommendedName>
        <fullName evidence="6">Integrase catalytic domain-containing protein</fullName>
    </recommendedName>
</protein>
<dbReference type="STRING" id="35722.A0A0B7NMI7"/>
<dbReference type="PROSITE" id="PS50994">
    <property type="entry name" value="INTEGRASE"/>
    <property type="match status" value="1"/>
</dbReference>
<dbReference type="FunFam" id="3.30.70.270:FF:000020">
    <property type="entry name" value="Transposon Tf2-6 polyprotein-like Protein"/>
    <property type="match status" value="1"/>
</dbReference>
<dbReference type="GO" id="GO:0005634">
    <property type="term" value="C:nucleus"/>
    <property type="evidence" value="ECO:0007669"/>
    <property type="project" value="UniProtKB-ARBA"/>
</dbReference>
<evidence type="ECO:0008006" key="6">
    <source>
        <dbReference type="Google" id="ProtNLM"/>
    </source>
</evidence>
<dbReference type="FunFam" id="3.10.20.370:FF:000001">
    <property type="entry name" value="Retrovirus-related Pol polyprotein from transposon 17.6-like protein"/>
    <property type="match status" value="1"/>
</dbReference>
<dbReference type="GO" id="GO:0003824">
    <property type="term" value="F:catalytic activity"/>
    <property type="evidence" value="ECO:0007669"/>
    <property type="project" value="UniProtKB-KW"/>
</dbReference>
<dbReference type="PANTHER" id="PTHR37984">
    <property type="entry name" value="PROTEIN CBG26694"/>
    <property type="match status" value="1"/>
</dbReference>
<dbReference type="InterPro" id="IPR043128">
    <property type="entry name" value="Rev_trsase/Diguanyl_cyclase"/>
</dbReference>
<dbReference type="InterPro" id="IPR041577">
    <property type="entry name" value="RT_RNaseH_2"/>
</dbReference>
<name>A0A0B7NMI7_9FUNG</name>
<dbReference type="GO" id="GO:0015074">
    <property type="term" value="P:DNA integration"/>
    <property type="evidence" value="ECO:0007669"/>
    <property type="project" value="InterPro"/>
</dbReference>
<organism evidence="4 5">
    <name type="scientific">Parasitella parasitica</name>
    <dbReference type="NCBI Taxonomy" id="35722"/>
    <lineage>
        <taxon>Eukaryota</taxon>
        <taxon>Fungi</taxon>
        <taxon>Fungi incertae sedis</taxon>
        <taxon>Mucoromycota</taxon>
        <taxon>Mucoromycotina</taxon>
        <taxon>Mucoromycetes</taxon>
        <taxon>Mucorales</taxon>
        <taxon>Mucorineae</taxon>
        <taxon>Mucoraceae</taxon>
        <taxon>Parasitella</taxon>
    </lineage>
</organism>
<dbReference type="Proteomes" id="UP000054107">
    <property type="component" value="Unassembled WGS sequence"/>
</dbReference>
<dbReference type="Gene3D" id="1.10.340.70">
    <property type="match status" value="1"/>
</dbReference>
<sequence>MSNSEKETLKKDLEEMVNNGILTPNTYVPGNSKSSGWAFPVRYVPKKTGDRRLVTNFRPLNEVTIRDPWPMPNMVDVFESLAGSNWFVNADLLKAFQQIAVDNESINKLTINTPYGAYSYKCMPFGVLNGPACFSRCVYLALQPFLGHFAVNFYDDCVLYSKNKQEMMDNIEKFLERLREVNLKLNANKCEFFKNEITILGFVVNADGVSPSPSKLEKIMNFPRPNNVSGIRAFVNLCGFYRRHIPAFADIAAPMNNLLKKKVKFDWDQSCEKSFATLKTAMTNAVTLVIPNPNTIYNLYTDASDIGIGACLSTISPDGDEKPVLFLSRKLQSAEIRYPTVEKELLAVIYAMRKLRKYLLDNEFTLYCDNTAVCYLFNKDEPSQRLQRWILCTQEYRFKVKHLPSRKNAVADALSRFPTKNQDEDADGEDDIEAMFEHMLLEESLGGDEDWLQDLVHYFRNPGNNNTTEKTKRLSIKYYYQDNKLYRQIGARMVFVPQVQEREAIIKQIHDGHGHFGVHASWARLYHEYWWPRSYTEMKEYVLSCRLCQLYSPVEKNPPTISVPIAYLFEEFALDFVGPFPISGNGNQYILVAVEMFTRWPIAIAAKSTEAKVVSNFLYKNIFCNFGLPTHILTDNGASFDNEIIDGLLSLVSVHHQYTAPYRPSTNGRNEQMNGNLTKALKKLAMSNTSDWDLHLDAVLYAYRTKVHSALKVSPYEYLYGIAPPSIRQDPIQQLGRALGMERLSQLQDRNIQAEDYNAITEYPVKPIVRRKFFPPGTNVVRVRHNKFSKMDSNYKPEIFTVVASFNNGTCQLQDKAGRLLKRRVNLASLREIKLRSN</sequence>
<gene>
    <name evidence="4" type="primary">PARPA_11035.1 scaffold 42168</name>
</gene>
<dbReference type="InterPro" id="IPR041588">
    <property type="entry name" value="Integrase_H2C2"/>
</dbReference>
<dbReference type="Pfam" id="PF17921">
    <property type="entry name" value="Integrase_H2C2"/>
    <property type="match status" value="1"/>
</dbReference>
<dbReference type="InterPro" id="IPR036397">
    <property type="entry name" value="RNaseH_sf"/>
</dbReference>
<evidence type="ECO:0000313" key="4">
    <source>
        <dbReference type="EMBL" id="CEP16760.1"/>
    </source>
</evidence>
<dbReference type="Gene3D" id="3.30.70.270">
    <property type="match status" value="2"/>
</dbReference>
<keyword evidence="5" id="KW-1185">Reference proteome</keyword>
<dbReference type="GO" id="GO:0003676">
    <property type="term" value="F:nucleic acid binding"/>
    <property type="evidence" value="ECO:0007669"/>
    <property type="project" value="InterPro"/>
</dbReference>
<dbReference type="OrthoDB" id="2275149at2759"/>
<evidence type="ECO:0000256" key="1">
    <source>
        <dbReference type="ARBA" id="ARBA00023268"/>
    </source>
</evidence>
<reference evidence="4 5" key="1">
    <citation type="submission" date="2014-09" db="EMBL/GenBank/DDBJ databases">
        <authorList>
            <person name="Ellenberger Sabrina"/>
        </authorList>
    </citation>
    <scope>NUCLEOTIDE SEQUENCE [LARGE SCALE GENOMIC DNA]</scope>
    <source>
        <strain evidence="4 5">CBS 412.66</strain>
    </source>
</reference>
<dbReference type="Pfam" id="PF17919">
    <property type="entry name" value="RT_RNaseH_2"/>
    <property type="match status" value="1"/>
</dbReference>
<keyword evidence="1" id="KW-0511">Multifunctional enzyme</keyword>
<evidence type="ECO:0000313" key="5">
    <source>
        <dbReference type="Proteomes" id="UP000054107"/>
    </source>
</evidence>
<dbReference type="PROSITE" id="PS50878">
    <property type="entry name" value="RT_POL"/>
    <property type="match status" value="1"/>
</dbReference>
<dbReference type="SUPFAM" id="SSF53098">
    <property type="entry name" value="Ribonuclease H-like"/>
    <property type="match status" value="1"/>
</dbReference>
<dbReference type="InterPro" id="IPR050951">
    <property type="entry name" value="Retrovirus_Pol_polyprotein"/>
</dbReference>
<dbReference type="InterPro" id="IPR000477">
    <property type="entry name" value="RT_dom"/>
</dbReference>
<dbReference type="SUPFAM" id="SSF56672">
    <property type="entry name" value="DNA/RNA polymerases"/>
    <property type="match status" value="1"/>
</dbReference>
<dbReference type="Pfam" id="PF00078">
    <property type="entry name" value="RVT_1"/>
    <property type="match status" value="1"/>
</dbReference>
<dbReference type="Gene3D" id="3.30.420.10">
    <property type="entry name" value="Ribonuclease H-like superfamily/Ribonuclease H"/>
    <property type="match status" value="1"/>
</dbReference>
<dbReference type="EMBL" id="LN733262">
    <property type="protein sequence ID" value="CEP16760.1"/>
    <property type="molecule type" value="Genomic_DNA"/>
</dbReference>
<dbReference type="AlphaFoldDB" id="A0A0B7NMI7"/>
<dbReference type="PANTHER" id="PTHR37984:SF5">
    <property type="entry name" value="PROTEIN NYNRIN-LIKE"/>
    <property type="match status" value="1"/>
</dbReference>
<feature type="domain" description="Integrase catalytic" evidence="3">
    <location>
        <begin position="560"/>
        <end position="723"/>
    </location>
</feature>
<dbReference type="CDD" id="cd09274">
    <property type="entry name" value="RNase_HI_RT_Ty3"/>
    <property type="match status" value="1"/>
</dbReference>
<evidence type="ECO:0000259" key="3">
    <source>
        <dbReference type="PROSITE" id="PS50994"/>
    </source>
</evidence>
<dbReference type="Gene3D" id="3.10.10.10">
    <property type="entry name" value="HIV Type 1 Reverse Transcriptase, subunit A, domain 1"/>
    <property type="match status" value="1"/>
</dbReference>